<dbReference type="Proteomes" id="UP001226577">
    <property type="component" value="Unassembled WGS sequence"/>
</dbReference>
<dbReference type="RefSeq" id="WP_307312650.1">
    <property type="nucleotide sequence ID" value="NZ_JAUSRE010000049.1"/>
</dbReference>
<keyword evidence="2" id="KW-1185">Reference proteome</keyword>
<evidence type="ECO:0000313" key="2">
    <source>
        <dbReference type="Proteomes" id="UP001226577"/>
    </source>
</evidence>
<organism evidence="1 2">
    <name type="scientific">Pseudarthrobacter enclensis</name>
    <dbReference type="NCBI Taxonomy" id="993070"/>
    <lineage>
        <taxon>Bacteria</taxon>
        <taxon>Bacillati</taxon>
        <taxon>Actinomycetota</taxon>
        <taxon>Actinomycetes</taxon>
        <taxon>Micrococcales</taxon>
        <taxon>Micrococcaceae</taxon>
        <taxon>Pseudarthrobacter</taxon>
    </lineage>
</organism>
<proteinExistence type="predicted"/>
<comment type="caution">
    <text evidence="1">The sequence shown here is derived from an EMBL/GenBank/DDBJ whole genome shotgun (WGS) entry which is preliminary data.</text>
</comment>
<sequence length="62" mass="6764">MRAGIILSNLSPAAVQQTFEQFDLPHEGQKISTLIETIKKKYCRGFVGLAHAGIRQGPSPGR</sequence>
<evidence type="ECO:0000313" key="1">
    <source>
        <dbReference type="EMBL" id="MDP9890881.1"/>
    </source>
</evidence>
<gene>
    <name evidence="1" type="ORF">J2X98_004500</name>
</gene>
<name>A0ABT9S058_9MICC</name>
<protein>
    <submittedName>
        <fullName evidence="1">Uncharacterized protein</fullName>
    </submittedName>
</protein>
<dbReference type="EMBL" id="JAUSRE010000049">
    <property type="protein sequence ID" value="MDP9890881.1"/>
    <property type="molecule type" value="Genomic_DNA"/>
</dbReference>
<reference evidence="1 2" key="1">
    <citation type="submission" date="2023-07" db="EMBL/GenBank/DDBJ databases">
        <title>Sorghum-associated microbial communities from plants grown in Nebraska, USA.</title>
        <authorList>
            <person name="Schachtman D."/>
        </authorList>
    </citation>
    <scope>NUCLEOTIDE SEQUENCE [LARGE SCALE GENOMIC DNA]</scope>
    <source>
        <strain evidence="1 2">CC222</strain>
    </source>
</reference>
<accession>A0ABT9S058</accession>